<dbReference type="EMBL" id="CAEZVJ010000044">
    <property type="protein sequence ID" value="CAB4626972.1"/>
    <property type="molecule type" value="Genomic_DNA"/>
</dbReference>
<dbReference type="SUPFAM" id="SSF52540">
    <property type="entry name" value="P-loop containing nucleoside triphosphate hydrolases"/>
    <property type="match status" value="1"/>
</dbReference>
<accession>A0A6J6IQQ6</accession>
<dbReference type="InterPro" id="IPR027417">
    <property type="entry name" value="P-loop_NTPase"/>
</dbReference>
<sequence length="338" mass="37777">MATTRVILHVGPMKTGTSAIGAYFSAAQRAGILPPDVIYPVQDHWFPSAGGITKHNQLADYLFPEGRDKLARKTPIQTPDSVARKVRDVAAHLAKGRGPRGTAVFVSEALIGRADLERLVDLLNSSFDEVVLVLAIRSPVEATQSLLVHRIKEWRSDHVDFDLYGMLKRPNGSIGYDLRRMLSQLQELPIDKFVLIPYFENESDGYAVVDRFMKIVTGKSAIRLEDDFGSRRIHPSLPLSSLKRLAALKKLKLKFDRIPFLISIIHSLFVRILDVDRSRVMRAGFKTRSSASGDWVLSPTERAKVIGLYGNLGADLRKALGNQSTQAEWRSWFETTGL</sequence>
<dbReference type="AlphaFoldDB" id="A0A6J6IQQ6"/>
<protein>
    <submittedName>
        <fullName evidence="1">Unannotated protein</fullName>
    </submittedName>
</protein>
<dbReference type="Gene3D" id="3.40.50.300">
    <property type="entry name" value="P-loop containing nucleotide triphosphate hydrolases"/>
    <property type="match status" value="1"/>
</dbReference>
<evidence type="ECO:0000313" key="1">
    <source>
        <dbReference type="EMBL" id="CAB4626972.1"/>
    </source>
</evidence>
<name>A0A6J6IQQ6_9ZZZZ</name>
<reference evidence="1" key="1">
    <citation type="submission" date="2020-05" db="EMBL/GenBank/DDBJ databases">
        <authorList>
            <person name="Chiriac C."/>
            <person name="Salcher M."/>
            <person name="Ghai R."/>
            <person name="Kavagutti S V."/>
        </authorList>
    </citation>
    <scope>NUCLEOTIDE SEQUENCE</scope>
</reference>
<organism evidence="1">
    <name type="scientific">freshwater metagenome</name>
    <dbReference type="NCBI Taxonomy" id="449393"/>
    <lineage>
        <taxon>unclassified sequences</taxon>
        <taxon>metagenomes</taxon>
        <taxon>ecological metagenomes</taxon>
    </lineage>
</organism>
<gene>
    <name evidence="1" type="ORF">UFOPK1961_00524</name>
</gene>
<proteinExistence type="predicted"/>